<comment type="cofactor">
    <cofactor evidence="1">
        <name>Zn(2+)</name>
        <dbReference type="ChEBI" id="CHEBI:29105"/>
    </cofactor>
</comment>
<feature type="domain" description="Peptidase M12A" evidence="4">
    <location>
        <begin position="54"/>
        <end position="76"/>
    </location>
</feature>
<dbReference type="Proteomes" id="UP000887013">
    <property type="component" value="Unassembled WGS sequence"/>
</dbReference>
<proteinExistence type="predicted"/>
<keyword evidence="3" id="KW-0732">Signal</keyword>
<protein>
    <recommendedName>
        <fullName evidence="4">Peptidase M12A domain-containing protein</fullName>
    </recommendedName>
</protein>
<dbReference type="PROSITE" id="PS51864">
    <property type="entry name" value="ASTACIN"/>
    <property type="match status" value="1"/>
</dbReference>
<dbReference type="InterPro" id="IPR001506">
    <property type="entry name" value="Peptidase_M12A"/>
</dbReference>
<keyword evidence="6" id="KW-1185">Reference proteome</keyword>
<feature type="chain" id="PRO_5036449362" description="Peptidase M12A domain-containing protein" evidence="3">
    <location>
        <begin position="20"/>
        <end position="76"/>
    </location>
</feature>
<name>A0A8X6NS48_NEPPI</name>
<evidence type="ECO:0000313" key="6">
    <source>
        <dbReference type="Proteomes" id="UP000887013"/>
    </source>
</evidence>
<dbReference type="OrthoDB" id="6436429at2759"/>
<evidence type="ECO:0000256" key="2">
    <source>
        <dbReference type="PROSITE-ProRule" id="PRU01211"/>
    </source>
</evidence>
<accession>A0A8X6NS48</accession>
<gene>
    <name evidence="5" type="ORF">NPIL_465371</name>
</gene>
<dbReference type="EMBL" id="BMAW01061414">
    <property type="protein sequence ID" value="GFT31089.1"/>
    <property type="molecule type" value="Genomic_DNA"/>
</dbReference>
<reference evidence="5" key="1">
    <citation type="submission" date="2020-08" db="EMBL/GenBank/DDBJ databases">
        <title>Multicomponent nature underlies the extraordinary mechanical properties of spider dragline silk.</title>
        <authorList>
            <person name="Kono N."/>
            <person name="Nakamura H."/>
            <person name="Mori M."/>
            <person name="Yoshida Y."/>
            <person name="Ohtoshi R."/>
            <person name="Malay A.D."/>
            <person name="Moran D.A.P."/>
            <person name="Tomita M."/>
            <person name="Numata K."/>
            <person name="Arakawa K."/>
        </authorList>
    </citation>
    <scope>NUCLEOTIDE SEQUENCE</scope>
</reference>
<evidence type="ECO:0000313" key="5">
    <source>
        <dbReference type="EMBL" id="GFT31089.1"/>
    </source>
</evidence>
<evidence type="ECO:0000259" key="4">
    <source>
        <dbReference type="PROSITE" id="PS51864"/>
    </source>
</evidence>
<comment type="caution">
    <text evidence="5">The sequence shown here is derived from an EMBL/GenBank/DDBJ whole genome shotgun (WGS) entry which is preliminary data.</text>
</comment>
<evidence type="ECO:0000256" key="1">
    <source>
        <dbReference type="ARBA" id="ARBA00001947"/>
    </source>
</evidence>
<comment type="caution">
    <text evidence="2">Lacks conserved residue(s) required for the propagation of feature annotation.</text>
</comment>
<dbReference type="GO" id="GO:0006508">
    <property type="term" value="P:proteolysis"/>
    <property type="evidence" value="ECO:0007669"/>
    <property type="project" value="InterPro"/>
</dbReference>
<evidence type="ECO:0000256" key="3">
    <source>
        <dbReference type="SAM" id="SignalP"/>
    </source>
</evidence>
<dbReference type="AlphaFoldDB" id="A0A8X6NS48"/>
<organism evidence="5 6">
    <name type="scientific">Nephila pilipes</name>
    <name type="common">Giant wood spider</name>
    <name type="synonym">Nephila maculata</name>
    <dbReference type="NCBI Taxonomy" id="299642"/>
    <lineage>
        <taxon>Eukaryota</taxon>
        <taxon>Metazoa</taxon>
        <taxon>Ecdysozoa</taxon>
        <taxon>Arthropoda</taxon>
        <taxon>Chelicerata</taxon>
        <taxon>Arachnida</taxon>
        <taxon>Araneae</taxon>
        <taxon>Araneomorphae</taxon>
        <taxon>Entelegynae</taxon>
        <taxon>Araneoidea</taxon>
        <taxon>Nephilidae</taxon>
        <taxon>Nephila</taxon>
    </lineage>
</organism>
<feature type="signal peptide" evidence="3">
    <location>
        <begin position="1"/>
        <end position="19"/>
    </location>
</feature>
<sequence length="76" mass="8531">MLASLILAFFISLVSKPDAPTIENNEIDEWQQALENSELFGGDMLIPPGTILGNAIAEKKYRWPNNTIYYSIDKSI</sequence>
<feature type="non-terminal residue" evidence="5">
    <location>
        <position position="1"/>
    </location>
</feature>
<dbReference type="GO" id="GO:0004222">
    <property type="term" value="F:metalloendopeptidase activity"/>
    <property type="evidence" value="ECO:0007669"/>
    <property type="project" value="InterPro"/>
</dbReference>